<evidence type="ECO:0000313" key="10">
    <source>
        <dbReference type="EMBL" id="CAD7080118.1"/>
    </source>
</evidence>
<feature type="region of interest" description="Disordered" evidence="9">
    <location>
        <begin position="219"/>
        <end position="268"/>
    </location>
</feature>
<dbReference type="CDD" id="cd21936">
    <property type="entry name" value="ZIP_TSC22D"/>
    <property type="match status" value="1"/>
</dbReference>
<name>A0A7R8YP05_HERIL</name>
<feature type="compositionally biased region" description="Basic and acidic residues" evidence="9">
    <location>
        <begin position="35"/>
        <end position="46"/>
    </location>
</feature>
<gene>
    <name evidence="10" type="ORF">HERILL_LOCUS3292</name>
</gene>
<feature type="region of interest" description="Disordered" evidence="9">
    <location>
        <begin position="287"/>
        <end position="307"/>
    </location>
</feature>
<keyword evidence="5" id="KW-0805">Transcription regulation</keyword>
<keyword evidence="7" id="KW-0539">Nucleus</keyword>
<sequence>MPRKPKTSSFQITSVTVGNKLSADNGEDSADDLDESHTDDNSRITDMENETPSFSEDTFSKEDVFFSNSALGTAPVIPTSSQYGLVIVDSDLGGVGGQPGQNLSNVHVSMTDAGINIVGPPSGKGDSDQKDMHHRNERFKVVKIESTEPFKRGRWMCMDYLDHSTLQGSDSAASTTSNTAPSTAQAGVTNDSGVVIVENNTDVGSESAESNAMYNTGMSNIMSNATHSPGQTLQKPLAEQQSQPLGSNISNVPSGMIPQSTASMPNTVPASASQANMVCQNYSQPQMHQSLPPQQYQQTPHMPGQSQPAHFYQNNQQSQSTAPNIHGATLPSNMSIQNGVPANFVPQVQQQSQAPTQPISTVNVGMSAPASCADQNQAANIVTSMPPATMGQPTSISQPTSMAQVITQSQQPEVYIPQPAAQSYAGSGIPVTSSASAIPMDIHHADMNSVQQQQQQPPAVGGLAVAANTTPQAISPAVETMMQQQQQQQQPQTNQSPLQNIAAISQESVPPMTIINEASSTVSTPQQAQASSTASVPGQQQSNVNSEEDQAAALEADSESASGTSAVAIDNKIEQAMDLVKSHLMIAVREEVEVLKEKIAELMDRINQLELENTILKANVSQETLSQLSATMQTASAKPPPNPNTSNGPIS</sequence>
<feature type="region of interest" description="Disordered" evidence="9">
    <location>
        <begin position="478"/>
        <end position="497"/>
    </location>
</feature>
<evidence type="ECO:0000256" key="9">
    <source>
        <dbReference type="SAM" id="MobiDB-lite"/>
    </source>
</evidence>
<keyword evidence="11" id="KW-1185">Reference proteome</keyword>
<feature type="compositionally biased region" description="Polar residues" evidence="9">
    <location>
        <begin position="520"/>
        <end position="545"/>
    </location>
</feature>
<dbReference type="EMBL" id="LR899009">
    <property type="protein sequence ID" value="CAD7080118.1"/>
    <property type="molecule type" value="Genomic_DNA"/>
</dbReference>
<evidence type="ECO:0000256" key="5">
    <source>
        <dbReference type="ARBA" id="ARBA00023015"/>
    </source>
</evidence>
<dbReference type="GO" id="GO:0005829">
    <property type="term" value="C:cytosol"/>
    <property type="evidence" value="ECO:0007669"/>
    <property type="project" value="TreeGrafter"/>
</dbReference>
<evidence type="ECO:0000256" key="2">
    <source>
        <dbReference type="ARBA" id="ARBA00004496"/>
    </source>
</evidence>
<comment type="similarity">
    <text evidence="3">Belongs to the TSC-22/Dip/Bun family.</text>
</comment>
<feature type="compositionally biased region" description="Acidic residues" evidence="9">
    <location>
        <begin position="25"/>
        <end position="34"/>
    </location>
</feature>
<protein>
    <submittedName>
        <fullName evidence="10">Uncharacterized protein</fullName>
    </submittedName>
</protein>
<dbReference type="InterPro" id="IPR000580">
    <property type="entry name" value="TSC22/Bun"/>
</dbReference>
<feature type="coiled-coil region" evidence="8">
    <location>
        <begin position="585"/>
        <end position="619"/>
    </location>
</feature>
<dbReference type="SUPFAM" id="SSF58026">
    <property type="entry name" value="Delta-sleep-inducing peptide immunoreactive peptide"/>
    <property type="match status" value="1"/>
</dbReference>
<evidence type="ECO:0000256" key="4">
    <source>
        <dbReference type="ARBA" id="ARBA00022490"/>
    </source>
</evidence>
<proteinExistence type="inferred from homology"/>
<feature type="region of interest" description="Disordered" evidence="9">
    <location>
        <begin position="1"/>
        <end position="57"/>
    </location>
</feature>
<evidence type="ECO:0000256" key="6">
    <source>
        <dbReference type="ARBA" id="ARBA00023163"/>
    </source>
</evidence>
<dbReference type="GO" id="GO:0005634">
    <property type="term" value="C:nucleus"/>
    <property type="evidence" value="ECO:0007669"/>
    <property type="project" value="UniProtKB-SubCell"/>
</dbReference>
<dbReference type="GO" id="GO:0008284">
    <property type="term" value="P:positive regulation of cell population proliferation"/>
    <property type="evidence" value="ECO:0007669"/>
    <property type="project" value="TreeGrafter"/>
</dbReference>
<feature type="compositionally biased region" description="Low complexity" evidence="9">
    <location>
        <begin position="169"/>
        <end position="186"/>
    </location>
</feature>
<dbReference type="Proteomes" id="UP000594454">
    <property type="component" value="Chromosome 1"/>
</dbReference>
<evidence type="ECO:0000256" key="1">
    <source>
        <dbReference type="ARBA" id="ARBA00004123"/>
    </source>
</evidence>
<keyword evidence="4" id="KW-0963">Cytoplasm</keyword>
<feature type="compositionally biased region" description="Polar residues" evidence="9">
    <location>
        <begin position="7"/>
        <end position="19"/>
    </location>
</feature>
<evidence type="ECO:0000256" key="3">
    <source>
        <dbReference type="ARBA" id="ARBA00007908"/>
    </source>
</evidence>
<evidence type="ECO:0000256" key="8">
    <source>
        <dbReference type="SAM" id="Coils"/>
    </source>
</evidence>
<keyword evidence="8" id="KW-0175">Coiled coil</keyword>
<keyword evidence="6" id="KW-0804">Transcription</keyword>
<dbReference type="Gene3D" id="1.20.5.490">
    <property type="entry name" value="Single helix bin"/>
    <property type="match status" value="1"/>
</dbReference>
<dbReference type="InterPro" id="IPR047862">
    <property type="entry name" value="TSC22/BUN_CS"/>
</dbReference>
<dbReference type="PANTHER" id="PTHR46745">
    <property type="entry name" value="TSC22 DOMAIN FAMILY PROTEIN 1"/>
    <property type="match status" value="1"/>
</dbReference>
<organism evidence="10 11">
    <name type="scientific">Hermetia illucens</name>
    <name type="common">Black soldier fly</name>
    <dbReference type="NCBI Taxonomy" id="343691"/>
    <lineage>
        <taxon>Eukaryota</taxon>
        <taxon>Metazoa</taxon>
        <taxon>Ecdysozoa</taxon>
        <taxon>Arthropoda</taxon>
        <taxon>Hexapoda</taxon>
        <taxon>Insecta</taxon>
        <taxon>Pterygota</taxon>
        <taxon>Neoptera</taxon>
        <taxon>Endopterygota</taxon>
        <taxon>Diptera</taxon>
        <taxon>Brachycera</taxon>
        <taxon>Stratiomyomorpha</taxon>
        <taxon>Stratiomyidae</taxon>
        <taxon>Hermetiinae</taxon>
        <taxon>Hermetia</taxon>
    </lineage>
</organism>
<dbReference type="InParanoid" id="A0A7R8YP05"/>
<dbReference type="GO" id="GO:0043066">
    <property type="term" value="P:negative regulation of apoptotic process"/>
    <property type="evidence" value="ECO:0007669"/>
    <property type="project" value="TreeGrafter"/>
</dbReference>
<dbReference type="PROSITE" id="PS01289">
    <property type="entry name" value="TSC22"/>
    <property type="match status" value="1"/>
</dbReference>
<dbReference type="OrthoDB" id="8961796at2759"/>
<accession>A0A7R8YP05</accession>
<dbReference type="GO" id="GO:0006357">
    <property type="term" value="P:regulation of transcription by RNA polymerase II"/>
    <property type="evidence" value="ECO:0007669"/>
    <property type="project" value="InterPro"/>
</dbReference>
<reference evidence="10 11" key="1">
    <citation type="submission" date="2020-11" db="EMBL/GenBank/DDBJ databases">
        <authorList>
            <person name="Wallbank WR R."/>
            <person name="Pardo Diaz C."/>
            <person name="Kozak K."/>
            <person name="Martin S."/>
            <person name="Jiggins C."/>
            <person name="Moest M."/>
            <person name="Warren A I."/>
            <person name="Generalovic N T."/>
            <person name="Byers J.R.P. K."/>
            <person name="Montejo-Kovacevich G."/>
            <person name="Yen C E."/>
        </authorList>
    </citation>
    <scope>NUCLEOTIDE SEQUENCE [LARGE SCALE GENOMIC DNA]</scope>
</reference>
<feature type="compositionally biased region" description="Low complexity" evidence="9">
    <location>
        <begin position="551"/>
        <end position="562"/>
    </location>
</feature>
<feature type="region of interest" description="Disordered" evidence="9">
    <location>
        <begin position="167"/>
        <end position="187"/>
    </location>
</feature>
<feature type="compositionally biased region" description="Low complexity" evidence="9">
    <location>
        <begin position="480"/>
        <end position="497"/>
    </location>
</feature>
<dbReference type="PANTHER" id="PTHR46745:SF1">
    <property type="entry name" value="TSC22 DOMAIN FAMILY PROTEIN 1"/>
    <property type="match status" value="1"/>
</dbReference>
<feature type="compositionally biased region" description="Polar residues" evidence="9">
    <location>
        <begin position="627"/>
        <end position="636"/>
    </location>
</feature>
<dbReference type="Pfam" id="PF01166">
    <property type="entry name" value="TSC22"/>
    <property type="match status" value="1"/>
</dbReference>
<evidence type="ECO:0000313" key="11">
    <source>
        <dbReference type="Proteomes" id="UP000594454"/>
    </source>
</evidence>
<comment type="subcellular location">
    <subcellularLocation>
        <location evidence="2">Cytoplasm</location>
    </subcellularLocation>
    <subcellularLocation>
        <location evidence="1">Nucleus</location>
    </subcellularLocation>
</comment>
<evidence type="ECO:0000256" key="7">
    <source>
        <dbReference type="ARBA" id="ARBA00023242"/>
    </source>
</evidence>
<feature type="region of interest" description="Disordered" evidence="9">
    <location>
        <begin position="520"/>
        <end position="564"/>
    </location>
</feature>
<feature type="region of interest" description="Disordered" evidence="9">
    <location>
        <begin position="627"/>
        <end position="651"/>
    </location>
</feature>
<dbReference type="AlphaFoldDB" id="A0A7R8YP05"/>